<dbReference type="SUPFAM" id="SSF51735">
    <property type="entry name" value="NAD(P)-binding Rossmann-fold domains"/>
    <property type="match status" value="1"/>
</dbReference>
<proteinExistence type="inferred from homology"/>
<name>A0A6A5WQD5_9PLEO</name>
<keyword evidence="5" id="KW-1185">Reference proteome</keyword>
<reference evidence="4" key="1">
    <citation type="journal article" date="2020" name="Stud. Mycol.">
        <title>101 Dothideomycetes genomes: a test case for predicting lifestyles and emergence of pathogens.</title>
        <authorList>
            <person name="Haridas S."/>
            <person name="Albert R."/>
            <person name="Binder M."/>
            <person name="Bloem J."/>
            <person name="Labutti K."/>
            <person name="Salamov A."/>
            <person name="Andreopoulos B."/>
            <person name="Baker S."/>
            <person name="Barry K."/>
            <person name="Bills G."/>
            <person name="Bluhm B."/>
            <person name="Cannon C."/>
            <person name="Castanera R."/>
            <person name="Culley D."/>
            <person name="Daum C."/>
            <person name="Ezra D."/>
            <person name="Gonzalez J."/>
            <person name="Henrissat B."/>
            <person name="Kuo A."/>
            <person name="Liang C."/>
            <person name="Lipzen A."/>
            <person name="Lutzoni F."/>
            <person name="Magnuson J."/>
            <person name="Mondo S."/>
            <person name="Nolan M."/>
            <person name="Ohm R."/>
            <person name="Pangilinan J."/>
            <person name="Park H.-J."/>
            <person name="Ramirez L."/>
            <person name="Alfaro M."/>
            <person name="Sun H."/>
            <person name="Tritt A."/>
            <person name="Yoshinaga Y."/>
            <person name="Zwiers L.-H."/>
            <person name="Turgeon B."/>
            <person name="Goodwin S."/>
            <person name="Spatafora J."/>
            <person name="Crous P."/>
            <person name="Grigoriev I."/>
        </authorList>
    </citation>
    <scope>NUCLEOTIDE SEQUENCE</scope>
    <source>
        <strain evidence="4">CBS 123094</strain>
    </source>
</reference>
<protein>
    <submittedName>
        <fullName evidence="4">Saccharopine dehydrogenase</fullName>
    </submittedName>
</protein>
<dbReference type="Pfam" id="PF03435">
    <property type="entry name" value="Sacchrp_dh_NADP"/>
    <property type="match status" value="1"/>
</dbReference>
<dbReference type="OrthoDB" id="10268090at2759"/>
<feature type="domain" description="Saccharopine dehydrogenase NADP binding" evidence="3">
    <location>
        <begin position="11"/>
        <end position="140"/>
    </location>
</feature>
<dbReference type="InterPro" id="IPR036291">
    <property type="entry name" value="NAD(P)-bd_dom_sf"/>
</dbReference>
<evidence type="ECO:0000313" key="4">
    <source>
        <dbReference type="EMBL" id="KAF2002401.1"/>
    </source>
</evidence>
<accession>A0A6A5WQD5</accession>
<comment type="similarity">
    <text evidence="1">Belongs to the saccharopine dehydrogenase family.</text>
</comment>
<organism evidence="4 5">
    <name type="scientific">Amniculicola lignicola CBS 123094</name>
    <dbReference type="NCBI Taxonomy" id="1392246"/>
    <lineage>
        <taxon>Eukaryota</taxon>
        <taxon>Fungi</taxon>
        <taxon>Dikarya</taxon>
        <taxon>Ascomycota</taxon>
        <taxon>Pezizomycotina</taxon>
        <taxon>Dothideomycetes</taxon>
        <taxon>Pleosporomycetidae</taxon>
        <taxon>Pleosporales</taxon>
        <taxon>Amniculicolaceae</taxon>
        <taxon>Amniculicola</taxon>
    </lineage>
</organism>
<dbReference type="GO" id="GO:0005739">
    <property type="term" value="C:mitochondrion"/>
    <property type="evidence" value="ECO:0007669"/>
    <property type="project" value="TreeGrafter"/>
</dbReference>
<sequence>MAGNTREYELILIGATGYTGKLTAEWISGHLPTDLKWAIAGRNAQKLQKVADELKIANPDRKQPDIEVCELKKDQLDVLVKRTRLIITTVGPYMYHGEPVLAACAENGTHYLDCTGEVPWYYDMVAKYDDIAKKNGAIIIPECGLDSVPADILSFALSNHIRKTLKAPTLSVIMTLHAVKAGFSGGTLDTILSLFSRYSLLHLATSMKPYSICPVKPSNPATLPKPNLFYRLLGLQDIPELSGLQTTGLMAGVDACIVHRSWGLHEKIANDTSTPDLSYGPRFRFAEYMYARGFLHGITIAGGISLGGMLFAFPPTRWILSPLLRKFVLPAPGAGPTPEERKDEFMVYRAVATADTEKQEKVLGTVHMQHGGYMTTALTLSSAAKMILRGDLAATEAGKLGGGILTPSTLGEQFVNELNAQGITIEVGVPPFK</sequence>
<keyword evidence="2" id="KW-0472">Membrane</keyword>
<dbReference type="EMBL" id="ML977577">
    <property type="protein sequence ID" value="KAF2002401.1"/>
    <property type="molecule type" value="Genomic_DNA"/>
</dbReference>
<feature type="transmembrane region" description="Helical" evidence="2">
    <location>
        <begin position="293"/>
        <end position="313"/>
    </location>
</feature>
<dbReference type="PANTHER" id="PTHR12286:SF5">
    <property type="entry name" value="SACCHAROPINE DEHYDROGENASE-LIKE OXIDOREDUCTASE"/>
    <property type="match status" value="1"/>
</dbReference>
<gene>
    <name evidence="4" type="ORF">P154DRAFT_430752</name>
</gene>
<dbReference type="AlphaFoldDB" id="A0A6A5WQD5"/>
<dbReference type="GO" id="GO:0009247">
    <property type="term" value="P:glycolipid biosynthetic process"/>
    <property type="evidence" value="ECO:0007669"/>
    <property type="project" value="TreeGrafter"/>
</dbReference>
<dbReference type="InterPro" id="IPR005097">
    <property type="entry name" value="Sacchrp_dh_NADP-bd"/>
</dbReference>
<dbReference type="GO" id="GO:0005886">
    <property type="term" value="C:plasma membrane"/>
    <property type="evidence" value="ECO:0007669"/>
    <property type="project" value="TreeGrafter"/>
</dbReference>
<dbReference type="PANTHER" id="PTHR12286">
    <property type="entry name" value="SACCHAROPINE DEHYDROGENASE-LIKE OXIDOREDUCTASE"/>
    <property type="match status" value="1"/>
</dbReference>
<dbReference type="GO" id="GO:0005811">
    <property type="term" value="C:lipid droplet"/>
    <property type="evidence" value="ECO:0007669"/>
    <property type="project" value="TreeGrafter"/>
</dbReference>
<evidence type="ECO:0000256" key="2">
    <source>
        <dbReference type="SAM" id="Phobius"/>
    </source>
</evidence>
<keyword evidence="2" id="KW-0812">Transmembrane</keyword>
<evidence type="ECO:0000256" key="1">
    <source>
        <dbReference type="ARBA" id="ARBA00038048"/>
    </source>
</evidence>
<keyword evidence="2" id="KW-1133">Transmembrane helix</keyword>
<evidence type="ECO:0000259" key="3">
    <source>
        <dbReference type="Pfam" id="PF03435"/>
    </source>
</evidence>
<evidence type="ECO:0000313" key="5">
    <source>
        <dbReference type="Proteomes" id="UP000799779"/>
    </source>
</evidence>
<dbReference type="Gene3D" id="3.40.50.720">
    <property type="entry name" value="NAD(P)-binding Rossmann-like Domain"/>
    <property type="match status" value="1"/>
</dbReference>
<dbReference type="InterPro" id="IPR051276">
    <property type="entry name" value="Saccharopine_DH-like_oxidrdct"/>
</dbReference>
<dbReference type="Proteomes" id="UP000799779">
    <property type="component" value="Unassembled WGS sequence"/>
</dbReference>